<dbReference type="EMBL" id="CP027059">
    <property type="protein sequence ID" value="UQZ83258.1"/>
    <property type="molecule type" value="Genomic_DNA"/>
</dbReference>
<proteinExistence type="predicted"/>
<keyword evidence="2" id="KW-1185">Reference proteome</keyword>
<reference evidence="1" key="2">
    <citation type="journal article" date="2021" name="J Anim Sci Technol">
        <title>Complete genome sequence of Paenibacillus konkukensis sp. nov. SK3146 as a potential probiotic strain.</title>
        <authorList>
            <person name="Jung H.I."/>
            <person name="Park S."/>
            <person name="Niu K.M."/>
            <person name="Lee S.W."/>
            <person name="Kothari D."/>
            <person name="Yi K.J."/>
            <person name="Kim S.K."/>
        </authorList>
    </citation>
    <scope>NUCLEOTIDE SEQUENCE</scope>
    <source>
        <strain evidence="1">SK3146</strain>
    </source>
</reference>
<protein>
    <submittedName>
        <fullName evidence="1">Uncharacterized protein</fullName>
    </submittedName>
</protein>
<dbReference type="Proteomes" id="UP001057134">
    <property type="component" value="Chromosome"/>
</dbReference>
<reference evidence="1" key="1">
    <citation type="submission" date="2018-02" db="EMBL/GenBank/DDBJ databases">
        <authorList>
            <person name="Kim S.-K."/>
            <person name="Jung H.-I."/>
            <person name="Lee S.-W."/>
        </authorList>
    </citation>
    <scope>NUCLEOTIDE SEQUENCE</scope>
    <source>
        <strain evidence="1">SK3146</strain>
    </source>
</reference>
<evidence type="ECO:0000313" key="1">
    <source>
        <dbReference type="EMBL" id="UQZ83258.1"/>
    </source>
</evidence>
<organism evidence="1 2">
    <name type="scientific">Paenibacillus konkukensis</name>
    <dbReference type="NCBI Taxonomy" id="2020716"/>
    <lineage>
        <taxon>Bacteria</taxon>
        <taxon>Bacillati</taxon>
        <taxon>Bacillota</taxon>
        <taxon>Bacilli</taxon>
        <taxon>Bacillales</taxon>
        <taxon>Paenibacillaceae</taxon>
        <taxon>Paenibacillus</taxon>
    </lineage>
</organism>
<evidence type="ECO:0000313" key="2">
    <source>
        <dbReference type="Proteomes" id="UP001057134"/>
    </source>
</evidence>
<sequence length="100" mass="11433">MQYSIYQSVKLVDMNDEIMSEVLFDHGQHELVALSVGSSVITHQLGLRQFEVVYDKREGKQQRVKIVDIETDLMQVPAATRVYLEPVTLIIGQHDVGEIY</sequence>
<accession>A0ABY4RM86</accession>
<name>A0ABY4RM86_9BACL</name>
<gene>
    <name evidence="1" type="ORF">SK3146_02419</name>
</gene>
<dbReference type="RefSeq" id="WP_249865311.1">
    <property type="nucleotide sequence ID" value="NZ_CP027059.1"/>
</dbReference>